<evidence type="ECO:0000256" key="11">
    <source>
        <dbReference type="PIRSR" id="PIRSR000445-3"/>
    </source>
</evidence>
<dbReference type="SUPFAM" id="SSF51735">
    <property type="entry name" value="NAD(P)-binding Rossmann-fold domains"/>
    <property type="match status" value="1"/>
</dbReference>
<name>A0A3S4VED1_MYCCI</name>
<feature type="active site" description="Nucleophile" evidence="8 9">
    <location>
        <position position="50"/>
    </location>
</feature>
<dbReference type="InterPro" id="IPR018214">
    <property type="entry name" value="GluRdtase_CS"/>
</dbReference>
<dbReference type="PIRSF" id="PIRSF000445">
    <property type="entry name" value="4pyrrol_synth_GluRdtase"/>
    <property type="match status" value="1"/>
</dbReference>
<proteinExistence type="inferred from homology"/>
<reference evidence="17 18" key="1">
    <citation type="submission" date="2018-12" db="EMBL/GenBank/DDBJ databases">
        <authorList>
            <consortium name="Pathogen Informatics"/>
        </authorList>
    </citation>
    <scope>NUCLEOTIDE SEQUENCE [LARGE SCALE GENOMIC DNA]</scope>
    <source>
        <strain evidence="17 18">NCTC10485</strain>
    </source>
</reference>
<dbReference type="EC" id="1.2.1.70" evidence="3 8"/>
<keyword evidence="6 8" id="KW-0627">Porphyrin biosynthesis</keyword>
<evidence type="ECO:0000256" key="10">
    <source>
        <dbReference type="PIRSR" id="PIRSR000445-2"/>
    </source>
</evidence>
<dbReference type="InterPro" id="IPR015896">
    <property type="entry name" value="4pyrrol_synth_GluRdtase_dimer"/>
</dbReference>
<dbReference type="AlphaFoldDB" id="A0A3S4VED1"/>
<evidence type="ECO:0000256" key="5">
    <source>
        <dbReference type="ARBA" id="ARBA00023002"/>
    </source>
</evidence>
<comment type="similarity">
    <text evidence="2 8 13">Belongs to the glutamyl-tRNA reductase family.</text>
</comment>
<feature type="domain" description="Tetrapyrrole biosynthesis glutamyl-tRNA reductase dimerisation" evidence="14">
    <location>
        <begin position="329"/>
        <end position="427"/>
    </location>
</feature>
<evidence type="ECO:0000256" key="12">
    <source>
        <dbReference type="PIRSR" id="PIRSR000445-4"/>
    </source>
</evidence>
<dbReference type="InterPro" id="IPR036453">
    <property type="entry name" value="GluRdtase_dimer_dom_sf"/>
</dbReference>
<dbReference type="SUPFAM" id="SSF69742">
    <property type="entry name" value="Glutamyl tRNA-reductase catalytic, N-terminal domain"/>
    <property type="match status" value="1"/>
</dbReference>
<dbReference type="GO" id="GO:0019353">
    <property type="term" value="P:protoporphyrinogen IX biosynthetic process from glutamate"/>
    <property type="evidence" value="ECO:0007669"/>
    <property type="project" value="TreeGrafter"/>
</dbReference>
<comment type="function">
    <text evidence="8">Catalyzes the NADPH-dependent reduction of glutamyl-tRNA(Glu) to glutamate 1-semialdehyde (GSA).</text>
</comment>
<dbReference type="InterPro" id="IPR036291">
    <property type="entry name" value="NAD(P)-bd_dom_sf"/>
</dbReference>
<evidence type="ECO:0000256" key="13">
    <source>
        <dbReference type="RuleBase" id="RU000584"/>
    </source>
</evidence>
<feature type="domain" description="Glutamyl-tRNA reductase N-terminal" evidence="16">
    <location>
        <begin position="7"/>
        <end position="156"/>
    </location>
</feature>
<dbReference type="UniPathway" id="UPA00251">
    <property type="reaction ID" value="UER00316"/>
</dbReference>
<evidence type="ECO:0000256" key="9">
    <source>
        <dbReference type="PIRSR" id="PIRSR000445-1"/>
    </source>
</evidence>
<evidence type="ECO:0000256" key="6">
    <source>
        <dbReference type="ARBA" id="ARBA00023244"/>
    </source>
</evidence>
<dbReference type="GO" id="GO:0008883">
    <property type="term" value="F:glutamyl-tRNA reductase activity"/>
    <property type="evidence" value="ECO:0007669"/>
    <property type="project" value="UniProtKB-UniRule"/>
</dbReference>
<evidence type="ECO:0000256" key="8">
    <source>
        <dbReference type="HAMAP-Rule" id="MF_00087"/>
    </source>
</evidence>
<evidence type="ECO:0000256" key="7">
    <source>
        <dbReference type="ARBA" id="ARBA00047464"/>
    </source>
</evidence>
<dbReference type="HAMAP" id="MF_00087">
    <property type="entry name" value="Glu_tRNA_reductase"/>
    <property type="match status" value="1"/>
</dbReference>
<feature type="binding site" evidence="8 10">
    <location>
        <position position="109"/>
    </location>
    <ligand>
        <name>substrate</name>
    </ligand>
</feature>
<dbReference type="PANTHER" id="PTHR43013">
    <property type="entry name" value="GLUTAMYL-TRNA REDUCTASE"/>
    <property type="match status" value="1"/>
</dbReference>
<dbReference type="PANTHER" id="PTHR43013:SF1">
    <property type="entry name" value="GLUTAMYL-TRNA REDUCTASE"/>
    <property type="match status" value="1"/>
</dbReference>
<comment type="subunit">
    <text evidence="8">Homodimer.</text>
</comment>
<comment type="miscellaneous">
    <text evidence="8">During catalysis, the active site Cys acts as a nucleophile attacking the alpha-carbonyl group of tRNA-bound glutamate with the formation of a thioester intermediate between enzyme and glutamate, and the concomitant release of tRNA(Glu). The thioester intermediate is finally reduced by direct hydride transfer from NADPH, to form the product GSA.</text>
</comment>
<dbReference type="Gene3D" id="3.30.460.30">
    <property type="entry name" value="Glutamyl-tRNA reductase, N-terminal domain"/>
    <property type="match status" value="1"/>
</dbReference>
<feature type="domain" description="Quinate/shikimate 5-dehydrogenase/glutamyl-tRNA reductase" evidence="15">
    <location>
        <begin position="172"/>
        <end position="314"/>
    </location>
</feature>
<sequence>MSVLLFGVSHRSAPVPVLEQLATDESDQAKIIDRVLESPLVSEAMVLSTCNRVEVYAVVEAFHGGLSAIGQVLADQSGMPMGDLTKYAYVRYAEAAVEHLFSVASGLDSAVIGEAQVLGQVRRAYATAEANRSVGRTLHELSQRALSVGKRVHSETGIDAAGASVVSVALGMAESRLSGLAGRTAAVVGAGSMGALSGAHLVRAGISTVHVVNRSVPRAQRLAANLREQGVQATAMSLDDLPAALVDVDVVISSTGAVRPVVSLADMHNALAKRNGGGSNPRPLVVCDLGMPRDVDPAVSGLPGVWVVDMDRIQREPSARAASADADAARSIVATELATYLAGQRMAEVTPTVTALRQRAADVVEAELLRLDNRLPSLDSSHRDEVARTVRRVVDKLLHAPTVRVKQLASAPGGDSYAEALRELFELDPTAVDAVAGATELPLVATDLDPLTEPSE</sequence>
<evidence type="ECO:0000256" key="3">
    <source>
        <dbReference type="ARBA" id="ARBA00012970"/>
    </source>
</evidence>
<dbReference type="PROSITE" id="PS00747">
    <property type="entry name" value="GLUTR"/>
    <property type="match status" value="1"/>
</dbReference>
<dbReference type="InterPro" id="IPR006151">
    <property type="entry name" value="Shikm_DH/Glu-tRNA_Rdtase"/>
</dbReference>
<dbReference type="InterPro" id="IPR015895">
    <property type="entry name" value="4pyrrol_synth_GluRdtase_N"/>
</dbReference>
<dbReference type="OrthoDB" id="110209at2"/>
<dbReference type="GO" id="GO:0050661">
    <property type="term" value="F:NADP binding"/>
    <property type="evidence" value="ECO:0007669"/>
    <property type="project" value="InterPro"/>
</dbReference>
<dbReference type="InterPro" id="IPR036343">
    <property type="entry name" value="GluRdtase_N_sf"/>
</dbReference>
<feature type="binding site" evidence="8 10">
    <location>
        <begin position="114"/>
        <end position="116"/>
    </location>
    <ligand>
        <name>substrate</name>
    </ligand>
</feature>
<dbReference type="Pfam" id="PF05201">
    <property type="entry name" value="GlutR_N"/>
    <property type="match status" value="1"/>
</dbReference>
<dbReference type="RefSeq" id="WP_126335376.1">
    <property type="nucleotide sequence ID" value="NZ_AP022604.1"/>
</dbReference>
<dbReference type="EMBL" id="LR134355">
    <property type="protein sequence ID" value="VEG49740.1"/>
    <property type="molecule type" value="Genomic_DNA"/>
</dbReference>
<evidence type="ECO:0000259" key="14">
    <source>
        <dbReference type="Pfam" id="PF00745"/>
    </source>
</evidence>
<dbReference type="FunFam" id="3.30.460.30:FF:000001">
    <property type="entry name" value="Glutamyl-tRNA reductase"/>
    <property type="match status" value="1"/>
</dbReference>
<feature type="binding site" evidence="8 11">
    <location>
        <begin position="189"/>
        <end position="194"/>
    </location>
    <ligand>
        <name>NADP(+)</name>
        <dbReference type="ChEBI" id="CHEBI:58349"/>
    </ligand>
</feature>
<evidence type="ECO:0000259" key="15">
    <source>
        <dbReference type="Pfam" id="PF01488"/>
    </source>
</evidence>
<dbReference type="Pfam" id="PF00745">
    <property type="entry name" value="GlutR_dimer"/>
    <property type="match status" value="1"/>
</dbReference>
<feature type="site" description="Important for activity" evidence="8 12">
    <location>
        <position position="99"/>
    </location>
</feature>
<dbReference type="CDD" id="cd05213">
    <property type="entry name" value="NAD_bind_Glutamyl_tRNA_reduct"/>
    <property type="match status" value="1"/>
</dbReference>
<keyword evidence="4 8" id="KW-0521">NADP</keyword>
<comment type="pathway">
    <text evidence="1 8 13">Porphyrin-containing compound metabolism; protoporphyrin-IX biosynthesis; 5-aminolevulinate from L-glutamyl-tRNA(Glu): step 1/2.</text>
</comment>
<feature type="binding site" evidence="8 10">
    <location>
        <position position="120"/>
    </location>
    <ligand>
        <name>substrate</name>
    </ligand>
</feature>
<keyword evidence="5 8" id="KW-0560">Oxidoreductase</keyword>
<dbReference type="InterPro" id="IPR000343">
    <property type="entry name" value="4pyrrol_synth_GluRdtase"/>
</dbReference>
<evidence type="ECO:0000313" key="18">
    <source>
        <dbReference type="Proteomes" id="UP000282551"/>
    </source>
</evidence>
<comment type="catalytic activity">
    <reaction evidence="7 8 13">
        <text>(S)-4-amino-5-oxopentanoate + tRNA(Glu) + NADP(+) = L-glutamyl-tRNA(Glu) + NADPH + H(+)</text>
        <dbReference type="Rhea" id="RHEA:12344"/>
        <dbReference type="Rhea" id="RHEA-COMP:9663"/>
        <dbReference type="Rhea" id="RHEA-COMP:9680"/>
        <dbReference type="ChEBI" id="CHEBI:15378"/>
        <dbReference type="ChEBI" id="CHEBI:57501"/>
        <dbReference type="ChEBI" id="CHEBI:57783"/>
        <dbReference type="ChEBI" id="CHEBI:58349"/>
        <dbReference type="ChEBI" id="CHEBI:78442"/>
        <dbReference type="ChEBI" id="CHEBI:78520"/>
        <dbReference type="EC" id="1.2.1.70"/>
    </reaction>
</comment>
<evidence type="ECO:0000256" key="4">
    <source>
        <dbReference type="ARBA" id="ARBA00022857"/>
    </source>
</evidence>
<dbReference type="Proteomes" id="UP000282551">
    <property type="component" value="Chromosome"/>
</dbReference>
<evidence type="ECO:0000259" key="16">
    <source>
        <dbReference type="Pfam" id="PF05201"/>
    </source>
</evidence>
<evidence type="ECO:0000256" key="2">
    <source>
        <dbReference type="ARBA" id="ARBA00005916"/>
    </source>
</evidence>
<feature type="binding site" evidence="8 10">
    <location>
        <begin position="49"/>
        <end position="52"/>
    </location>
    <ligand>
        <name>substrate</name>
    </ligand>
</feature>
<gene>
    <name evidence="8 17" type="primary">hemA</name>
    <name evidence="17" type="ORF">NCTC10485_04052</name>
</gene>
<protein>
    <recommendedName>
        <fullName evidence="3 8">Glutamyl-tRNA reductase</fullName>
        <shortName evidence="8">GluTR</shortName>
        <ecNumber evidence="3 8">1.2.1.70</ecNumber>
    </recommendedName>
</protein>
<keyword evidence="18" id="KW-1185">Reference proteome</keyword>
<dbReference type="Gene3D" id="3.40.50.720">
    <property type="entry name" value="NAD(P)-binding Rossmann-like Domain"/>
    <property type="match status" value="1"/>
</dbReference>
<evidence type="ECO:0000313" key="17">
    <source>
        <dbReference type="EMBL" id="VEG49740.1"/>
    </source>
</evidence>
<dbReference type="Pfam" id="PF01488">
    <property type="entry name" value="Shikimate_DH"/>
    <property type="match status" value="1"/>
</dbReference>
<organism evidence="17 18">
    <name type="scientific">Mycolicibacterium chitae</name>
    <name type="common">Mycobacterium chitae</name>
    <dbReference type="NCBI Taxonomy" id="1792"/>
    <lineage>
        <taxon>Bacteria</taxon>
        <taxon>Bacillati</taxon>
        <taxon>Actinomycetota</taxon>
        <taxon>Actinomycetes</taxon>
        <taxon>Mycobacteriales</taxon>
        <taxon>Mycobacteriaceae</taxon>
        <taxon>Mycolicibacterium</taxon>
    </lineage>
</organism>
<accession>A0A3S4VED1</accession>
<dbReference type="NCBIfam" id="NF000744">
    <property type="entry name" value="PRK00045.1-3"/>
    <property type="match status" value="1"/>
</dbReference>
<dbReference type="SUPFAM" id="SSF69075">
    <property type="entry name" value="Glutamyl tRNA-reductase dimerization domain"/>
    <property type="match status" value="1"/>
</dbReference>
<comment type="domain">
    <text evidence="8">Possesses an unusual extended V-shaped dimeric structure with each monomer consisting of three distinct domains arranged along a curved 'spinal' alpha-helix. The N-terminal catalytic domain specifically recognizes the glutamate moiety of the substrate. The second domain is the NADPH-binding domain, and the third C-terminal domain is responsible for dimerization.</text>
</comment>
<evidence type="ECO:0000256" key="1">
    <source>
        <dbReference type="ARBA" id="ARBA00005059"/>
    </source>
</evidence>
<dbReference type="NCBIfam" id="TIGR01035">
    <property type="entry name" value="hemA"/>
    <property type="match status" value="1"/>
</dbReference>